<evidence type="ECO:0000259" key="2">
    <source>
        <dbReference type="Pfam" id="PF11127"/>
    </source>
</evidence>
<evidence type="ECO:0000313" key="5">
    <source>
        <dbReference type="Proteomes" id="UP001320972"/>
    </source>
</evidence>
<dbReference type="Pfam" id="PF11127">
    <property type="entry name" value="YgaP-like_TM"/>
    <property type="match status" value="1"/>
</dbReference>
<keyword evidence="1" id="KW-0812">Transmembrane</keyword>
<gene>
    <name evidence="4" type="ORF">OB955_13090</name>
    <name evidence="3" type="ORF">OB960_06280</name>
</gene>
<sequence>MVLPQNVGGLDRIVRAVLGIWLVVVAVAAFRDGDDRRVTALTAAVAGAGLLFNVWTGFCGCNAVFGIDTTATDSARE</sequence>
<dbReference type="Proteomes" id="UP001320972">
    <property type="component" value="Unassembled WGS sequence"/>
</dbReference>
<keyword evidence="5" id="KW-1185">Reference proteome</keyword>
<dbReference type="EMBL" id="JAOPKB010000007">
    <property type="protein sequence ID" value="MCU4973670.1"/>
    <property type="molecule type" value="Genomic_DNA"/>
</dbReference>
<dbReference type="InterPro" id="IPR021309">
    <property type="entry name" value="YgaP-like_TM"/>
</dbReference>
<protein>
    <submittedName>
        <fullName evidence="3">DUF2892 domain-containing protein</fullName>
    </submittedName>
</protein>
<dbReference type="Proteomes" id="UP001321018">
    <property type="component" value="Unassembled WGS sequence"/>
</dbReference>
<evidence type="ECO:0000313" key="4">
    <source>
        <dbReference type="EMBL" id="MCU4973670.1"/>
    </source>
</evidence>
<evidence type="ECO:0000313" key="6">
    <source>
        <dbReference type="Proteomes" id="UP001321018"/>
    </source>
</evidence>
<organism evidence="3 6">
    <name type="scientific">Natronoglomus mannanivorans</name>
    <dbReference type="NCBI Taxonomy" id="2979990"/>
    <lineage>
        <taxon>Archaea</taxon>
        <taxon>Methanobacteriati</taxon>
        <taxon>Methanobacteriota</taxon>
        <taxon>Stenosarchaea group</taxon>
        <taxon>Halobacteria</taxon>
        <taxon>Halobacteriales</taxon>
        <taxon>Natrialbaceae</taxon>
        <taxon>Natronoglomus</taxon>
    </lineage>
</organism>
<reference evidence="3 5" key="1">
    <citation type="submission" date="2022-09" db="EMBL/GenBank/DDBJ databases">
        <title>Enrichment on poylsaccharides allowed isolation of novel metabolic and taxonomic groups of Haloarchaea.</title>
        <authorList>
            <person name="Sorokin D.Y."/>
            <person name="Elcheninov A.G."/>
            <person name="Khizhniak T.V."/>
            <person name="Kolganova T.V."/>
            <person name="Kublanov I.V."/>
        </authorList>
    </citation>
    <scope>NUCLEOTIDE SEQUENCE</scope>
    <source>
        <strain evidence="4 5">AArc-m2/3/4</strain>
        <strain evidence="3">AArc-xg1-1</strain>
    </source>
</reference>
<feature type="transmembrane region" description="Helical" evidence="1">
    <location>
        <begin position="38"/>
        <end position="58"/>
    </location>
</feature>
<feature type="transmembrane region" description="Helical" evidence="1">
    <location>
        <begin position="12"/>
        <end position="31"/>
    </location>
</feature>
<name>A0AAP3E1J7_9EURY</name>
<evidence type="ECO:0000313" key="3">
    <source>
        <dbReference type="EMBL" id="MCU4741007.1"/>
    </source>
</evidence>
<proteinExistence type="predicted"/>
<evidence type="ECO:0000256" key="1">
    <source>
        <dbReference type="SAM" id="Phobius"/>
    </source>
</evidence>
<dbReference type="EMBL" id="JAOPKA010000003">
    <property type="protein sequence ID" value="MCU4741007.1"/>
    <property type="molecule type" value="Genomic_DNA"/>
</dbReference>
<comment type="caution">
    <text evidence="3">The sequence shown here is derived from an EMBL/GenBank/DDBJ whole genome shotgun (WGS) entry which is preliminary data.</text>
</comment>
<dbReference type="RefSeq" id="WP_338002845.1">
    <property type="nucleotide sequence ID" value="NZ_JAOPKA010000003.1"/>
</dbReference>
<feature type="domain" description="Inner membrane protein YgaP-like transmembrane" evidence="2">
    <location>
        <begin position="5"/>
        <end position="71"/>
    </location>
</feature>
<dbReference type="AlphaFoldDB" id="A0AAP3E1J7"/>
<accession>A0AAP3E1J7</accession>
<keyword evidence="1" id="KW-1133">Transmembrane helix</keyword>
<keyword evidence="1" id="KW-0472">Membrane</keyword>